<dbReference type="AlphaFoldDB" id="A0A1H3EB04"/>
<evidence type="ECO:0000256" key="1">
    <source>
        <dbReference type="ARBA" id="ARBA00008857"/>
    </source>
</evidence>
<dbReference type="InterPro" id="IPR044068">
    <property type="entry name" value="CB"/>
</dbReference>
<organism evidence="9 10">
    <name type="scientific">Halopenitus persicus</name>
    <dbReference type="NCBI Taxonomy" id="1048396"/>
    <lineage>
        <taxon>Archaea</taxon>
        <taxon>Methanobacteriati</taxon>
        <taxon>Methanobacteriota</taxon>
        <taxon>Stenosarchaea group</taxon>
        <taxon>Halobacteria</taxon>
        <taxon>Halobacteriales</taxon>
        <taxon>Haloferacaceae</taxon>
        <taxon>Halopenitus</taxon>
    </lineage>
</organism>
<evidence type="ECO:0000256" key="2">
    <source>
        <dbReference type="ARBA" id="ARBA00022908"/>
    </source>
</evidence>
<dbReference type="PANTHER" id="PTHR30349:SF64">
    <property type="entry name" value="PROPHAGE INTEGRASE INTD-RELATED"/>
    <property type="match status" value="1"/>
</dbReference>
<dbReference type="EMBL" id="FNPC01000001">
    <property type="protein sequence ID" value="SDX75094.1"/>
    <property type="molecule type" value="Genomic_DNA"/>
</dbReference>
<dbReference type="Proteomes" id="UP000199079">
    <property type="component" value="Unassembled WGS sequence"/>
</dbReference>
<dbReference type="PROSITE" id="PS51900">
    <property type="entry name" value="CB"/>
    <property type="match status" value="1"/>
</dbReference>
<keyword evidence="3 5" id="KW-0238">DNA-binding</keyword>
<accession>A0A1H3EB04</accession>
<keyword evidence="2" id="KW-0229">DNA integration</keyword>
<dbReference type="GO" id="GO:0006310">
    <property type="term" value="P:DNA recombination"/>
    <property type="evidence" value="ECO:0007669"/>
    <property type="project" value="UniProtKB-KW"/>
</dbReference>
<proteinExistence type="inferred from homology"/>
<evidence type="ECO:0000256" key="3">
    <source>
        <dbReference type="ARBA" id="ARBA00023125"/>
    </source>
</evidence>
<dbReference type="Gene3D" id="1.10.443.10">
    <property type="entry name" value="Intergrase catalytic core"/>
    <property type="match status" value="1"/>
</dbReference>
<sequence>MMNFKTVLSEYENRRSRKSAESTVKRYVNHVRNWREWLTNARSKQIWDADSVDLLIFIEKHTDDGKAPKTITQRVSAISKFYQDMDKLAERGEIPYDVPDNPYDDLDDDDRSLLRGNTKKKESQQKSGGDEYPYLEPDKISQLIDNVPAPRLRNELIIMLLYNCGFRRGELINAKVKHIDRDDCSVFIPPRKSPEWRTVSYNEEYLGFHLDQWLDFGGRESMTYADESDYLFPTNDSTHISADSINRIVKQAAENAGFQEVTAEYSDGRKQHKITPHTLRHSFAMQSINSGIDVRTLQTLLGHEDLDTTLIYLQQSKDEAKENSRSFRPEG</sequence>
<reference evidence="10" key="1">
    <citation type="submission" date="2016-10" db="EMBL/GenBank/DDBJ databases">
        <authorList>
            <person name="Varghese N."/>
            <person name="Submissions S."/>
        </authorList>
    </citation>
    <scope>NUCLEOTIDE SEQUENCE [LARGE SCALE GENOMIC DNA]</scope>
    <source>
        <strain evidence="10">DC30,IBRC 10041,KCTC 4046</strain>
    </source>
</reference>
<protein>
    <submittedName>
        <fullName evidence="9">Integrase/recombinase XerD</fullName>
    </submittedName>
</protein>
<dbReference type="GO" id="GO:0003677">
    <property type="term" value="F:DNA binding"/>
    <property type="evidence" value="ECO:0007669"/>
    <property type="project" value="UniProtKB-UniRule"/>
</dbReference>
<comment type="similarity">
    <text evidence="1">Belongs to the 'phage' integrase family.</text>
</comment>
<gene>
    <name evidence="9" type="ORF">SAMN05216564_101332</name>
</gene>
<feature type="domain" description="Core-binding (CB)" evidence="8">
    <location>
        <begin position="2"/>
        <end position="86"/>
    </location>
</feature>
<dbReference type="InterPro" id="IPR002104">
    <property type="entry name" value="Integrase_catalytic"/>
</dbReference>
<dbReference type="InterPro" id="IPR013762">
    <property type="entry name" value="Integrase-like_cat_sf"/>
</dbReference>
<dbReference type="GO" id="GO:0015074">
    <property type="term" value="P:DNA integration"/>
    <property type="evidence" value="ECO:0007669"/>
    <property type="project" value="UniProtKB-KW"/>
</dbReference>
<dbReference type="PROSITE" id="PS51898">
    <property type="entry name" value="TYR_RECOMBINASE"/>
    <property type="match status" value="1"/>
</dbReference>
<evidence type="ECO:0000313" key="9">
    <source>
        <dbReference type="EMBL" id="SDX75094.1"/>
    </source>
</evidence>
<dbReference type="SUPFAM" id="SSF56349">
    <property type="entry name" value="DNA breaking-rejoining enzymes"/>
    <property type="match status" value="1"/>
</dbReference>
<dbReference type="Pfam" id="PF02899">
    <property type="entry name" value="Phage_int_SAM_1"/>
    <property type="match status" value="1"/>
</dbReference>
<evidence type="ECO:0000256" key="6">
    <source>
        <dbReference type="SAM" id="MobiDB-lite"/>
    </source>
</evidence>
<evidence type="ECO:0000259" key="7">
    <source>
        <dbReference type="PROSITE" id="PS51898"/>
    </source>
</evidence>
<dbReference type="InterPro" id="IPR010998">
    <property type="entry name" value="Integrase_recombinase_N"/>
</dbReference>
<name>A0A1H3EB04_9EURY</name>
<evidence type="ECO:0000256" key="4">
    <source>
        <dbReference type="ARBA" id="ARBA00023172"/>
    </source>
</evidence>
<evidence type="ECO:0000313" key="10">
    <source>
        <dbReference type="Proteomes" id="UP000199079"/>
    </source>
</evidence>
<keyword evidence="10" id="KW-1185">Reference proteome</keyword>
<dbReference type="InterPro" id="IPR011010">
    <property type="entry name" value="DNA_brk_join_enz"/>
</dbReference>
<dbReference type="Pfam" id="PF00589">
    <property type="entry name" value="Phage_integrase"/>
    <property type="match status" value="1"/>
</dbReference>
<dbReference type="PANTHER" id="PTHR30349">
    <property type="entry name" value="PHAGE INTEGRASE-RELATED"/>
    <property type="match status" value="1"/>
</dbReference>
<feature type="region of interest" description="Disordered" evidence="6">
    <location>
        <begin position="93"/>
        <end position="134"/>
    </location>
</feature>
<dbReference type="InterPro" id="IPR004107">
    <property type="entry name" value="Integrase_SAM-like_N"/>
</dbReference>
<feature type="domain" description="Tyr recombinase" evidence="7">
    <location>
        <begin position="130"/>
        <end position="325"/>
    </location>
</feature>
<keyword evidence="4" id="KW-0233">DNA recombination</keyword>
<evidence type="ECO:0000256" key="5">
    <source>
        <dbReference type="PROSITE-ProRule" id="PRU01248"/>
    </source>
</evidence>
<dbReference type="InterPro" id="IPR050090">
    <property type="entry name" value="Tyrosine_recombinase_XerCD"/>
</dbReference>
<dbReference type="Gene3D" id="1.10.150.130">
    <property type="match status" value="1"/>
</dbReference>
<evidence type="ECO:0000259" key="8">
    <source>
        <dbReference type="PROSITE" id="PS51900"/>
    </source>
</evidence>